<organism evidence="3 4">
    <name type="scientific">Streptococcus didelphis</name>
    <dbReference type="NCBI Taxonomy" id="102886"/>
    <lineage>
        <taxon>Bacteria</taxon>
        <taxon>Bacillati</taxon>
        <taxon>Bacillota</taxon>
        <taxon>Bacilli</taxon>
        <taxon>Lactobacillales</taxon>
        <taxon>Streptococcaceae</taxon>
        <taxon>Streptococcus</taxon>
    </lineage>
</organism>
<dbReference type="InterPro" id="IPR010860">
    <property type="entry name" value="CAMP_factor"/>
</dbReference>
<dbReference type="Proteomes" id="UP001238096">
    <property type="component" value="Chromosome"/>
</dbReference>
<keyword evidence="4" id="KW-1185">Reference proteome</keyword>
<keyword evidence="1" id="KW-0175">Coiled coil</keyword>
<dbReference type="Pfam" id="PF07373">
    <property type="entry name" value="CAMP_factor"/>
    <property type="match status" value="1"/>
</dbReference>
<proteinExistence type="predicted"/>
<evidence type="ECO:0000256" key="2">
    <source>
        <dbReference type="SAM" id="SignalP"/>
    </source>
</evidence>
<keyword evidence="2" id="KW-0732">Signal</keyword>
<feature type="chain" id="PRO_5047195468" evidence="2">
    <location>
        <begin position="29"/>
        <end position="257"/>
    </location>
</feature>
<evidence type="ECO:0000256" key="1">
    <source>
        <dbReference type="SAM" id="Coils"/>
    </source>
</evidence>
<name>A0ABY9LHB4_9STRE</name>
<dbReference type="RefSeq" id="WP_018366036.1">
    <property type="nucleotide sequence ID" value="NZ_CP104407.1"/>
</dbReference>
<feature type="coiled-coil region" evidence="1">
    <location>
        <begin position="49"/>
        <end position="76"/>
    </location>
</feature>
<evidence type="ECO:0000313" key="4">
    <source>
        <dbReference type="Proteomes" id="UP001238096"/>
    </source>
</evidence>
<gene>
    <name evidence="3" type="ORF">N1496_00500</name>
</gene>
<sequence>MKMKHFFYLSTALAGVSLFSTTLTQVQADQVSSPQTSVTNNQNLIQNQKSQMTDQLNQQANQLTNLKEEVKGSDLENSINSALNSIESVKSNLNSTTSLDGINSMGIRVEALTEVIQAINFATSQLTNKVSQAHTDMGFAITKLVIAIANPFASVDDIKAKIAELKEVEKKVLSYPDLAPTDKATIYVRAKLAKAIWHTRAVRNEKITNIKSEAVTKALNEAISHAAGVRWNPSSTVGEVNQEIINLEKALDTALKS</sequence>
<evidence type="ECO:0000313" key="3">
    <source>
        <dbReference type="EMBL" id="WMB28227.1"/>
    </source>
</evidence>
<protein>
    <submittedName>
        <fullName evidence="3">cAMP factor family pore-forming toxin</fullName>
    </submittedName>
</protein>
<accession>A0ABY9LHB4</accession>
<reference evidence="4" key="1">
    <citation type="submission" date="2022-10" db="EMBL/GenBank/DDBJ databases">
        <title>Streptococcus didelphis as causative of fatal infections in opossums (Didelphis albiventris).</title>
        <authorList>
            <person name="Breyer G.M."/>
            <person name="Da Silva M.E.R.J."/>
            <person name="Siqueira F.M."/>
        </authorList>
    </citation>
    <scope>NUCLEOTIDE SEQUENCE [LARGE SCALE GENOMIC DNA]</scope>
    <source>
        <strain evidence="4">LBVP101/21</strain>
    </source>
</reference>
<dbReference type="EMBL" id="CP110509">
    <property type="protein sequence ID" value="WMB28227.1"/>
    <property type="molecule type" value="Genomic_DNA"/>
</dbReference>
<feature type="signal peptide" evidence="2">
    <location>
        <begin position="1"/>
        <end position="28"/>
    </location>
</feature>